<sequence>MHLPDLTTLVLYLLTLTSASPIAWPDDKLEEINALRARGVSELDIATRFPRPLTSPSPSPPPLAESDSLYAPTSFYAHATDTVDDEDGFGDDRDGFGDRNCRSKVKVKVKRRFTEAVGRRGGEITGGSGRRG</sequence>
<organism evidence="3 4">
    <name type="scientific">Imshaugia aleurites</name>
    <dbReference type="NCBI Taxonomy" id="172621"/>
    <lineage>
        <taxon>Eukaryota</taxon>
        <taxon>Fungi</taxon>
        <taxon>Dikarya</taxon>
        <taxon>Ascomycota</taxon>
        <taxon>Pezizomycotina</taxon>
        <taxon>Lecanoromycetes</taxon>
        <taxon>OSLEUM clade</taxon>
        <taxon>Lecanoromycetidae</taxon>
        <taxon>Lecanorales</taxon>
        <taxon>Lecanorineae</taxon>
        <taxon>Parmeliaceae</taxon>
        <taxon>Imshaugia</taxon>
    </lineage>
</organism>
<name>A0A8H3ILS2_9LECA</name>
<protein>
    <submittedName>
        <fullName evidence="3">Uncharacterized protein</fullName>
    </submittedName>
</protein>
<dbReference type="AlphaFoldDB" id="A0A8H3ILS2"/>
<feature type="signal peptide" evidence="2">
    <location>
        <begin position="1"/>
        <end position="19"/>
    </location>
</feature>
<feature type="region of interest" description="Disordered" evidence="1">
    <location>
        <begin position="49"/>
        <end position="70"/>
    </location>
</feature>
<evidence type="ECO:0000256" key="1">
    <source>
        <dbReference type="SAM" id="MobiDB-lite"/>
    </source>
</evidence>
<feature type="compositionally biased region" description="Basic and acidic residues" evidence="1">
    <location>
        <begin position="90"/>
        <end position="100"/>
    </location>
</feature>
<evidence type="ECO:0000313" key="4">
    <source>
        <dbReference type="Proteomes" id="UP000664534"/>
    </source>
</evidence>
<feature type="chain" id="PRO_5034370266" evidence="2">
    <location>
        <begin position="20"/>
        <end position="132"/>
    </location>
</feature>
<accession>A0A8H3ILS2</accession>
<gene>
    <name evidence="3" type="ORF">IMSHALPRED_006724</name>
</gene>
<dbReference type="Proteomes" id="UP000664534">
    <property type="component" value="Unassembled WGS sequence"/>
</dbReference>
<feature type="compositionally biased region" description="Pro residues" evidence="1">
    <location>
        <begin position="53"/>
        <end position="63"/>
    </location>
</feature>
<keyword evidence="2" id="KW-0732">Signal</keyword>
<keyword evidence="4" id="KW-1185">Reference proteome</keyword>
<dbReference type="EMBL" id="CAJPDT010000040">
    <property type="protein sequence ID" value="CAF9925600.1"/>
    <property type="molecule type" value="Genomic_DNA"/>
</dbReference>
<evidence type="ECO:0000256" key="2">
    <source>
        <dbReference type="SAM" id="SignalP"/>
    </source>
</evidence>
<evidence type="ECO:0000313" key="3">
    <source>
        <dbReference type="EMBL" id="CAF9925600.1"/>
    </source>
</evidence>
<dbReference type="OrthoDB" id="10593967at2759"/>
<proteinExistence type="predicted"/>
<reference evidence="3" key="1">
    <citation type="submission" date="2021-03" db="EMBL/GenBank/DDBJ databases">
        <authorList>
            <person name="Tagirdzhanova G."/>
        </authorList>
    </citation>
    <scope>NUCLEOTIDE SEQUENCE</scope>
</reference>
<feature type="region of interest" description="Disordered" evidence="1">
    <location>
        <begin position="81"/>
        <end position="100"/>
    </location>
</feature>
<comment type="caution">
    <text evidence="3">The sequence shown here is derived from an EMBL/GenBank/DDBJ whole genome shotgun (WGS) entry which is preliminary data.</text>
</comment>